<protein>
    <submittedName>
        <fullName evidence="1">Uncharacterized protein</fullName>
    </submittedName>
</protein>
<organism evidence="1 2">
    <name type="scientific">Araneus ventricosus</name>
    <name type="common">Orbweaver spider</name>
    <name type="synonym">Epeira ventricosa</name>
    <dbReference type="NCBI Taxonomy" id="182803"/>
    <lineage>
        <taxon>Eukaryota</taxon>
        <taxon>Metazoa</taxon>
        <taxon>Ecdysozoa</taxon>
        <taxon>Arthropoda</taxon>
        <taxon>Chelicerata</taxon>
        <taxon>Arachnida</taxon>
        <taxon>Araneae</taxon>
        <taxon>Araneomorphae</taxon>
        <taxon>Entelegynae</taxon>
        <taxon>Araneoidea</taxon>
        <taxon>Araneidae</taxon>
        <taxon>Araneus</taxon>
    </lineage>
</organism>
<comment type="caution">
    <text evidence="1">The sequence shown here is derived from an EMBL/GenBank/DDBJ whole genome shotgun (WGS) entry which is preliminary data.</text>
</comment>
<gene>
    <name evidence="1" type="ORF">AVEN_108936_1</name>
</gene>
<name>A0A4Y2ESY2_ARAVE</name>
<proteinExistence type="predicted"/>
<sequence>MPHLLLQFVETISITLRTSVGANSPRAIIVSRHWKPFGIRLGLQSCWRLPRKDELYSNTSPKLTANPFCSPKNWQDSVRSHNSTPIKNATTISQGFPIVVDGKWREGTERPLRRCRQNLRDVDEMENLGARGKTTTANGLMSLDVPEFCHAIDSRRFMSMGKWAAHLDSEASRRSLSPMARDLNREIRSLHYPTCFSRFE</sequence>
<accession>A0A4Y2ESY2</accession>
<dbReference type="EMBL" id="BGPR01000673">
    <property type="protein sequence ID" value="GBM31034.1"/>
    <property type="molecule type" value="Genomic_DNA"/>
</dbReference>
<dbReference type="Proteomes" id="UP000499080">
    <property type="component" value="Unassembled WGS sequence"/>
</dbReference>
<evidence type="ECO:0000313" key="2">
    <source>
        <dbReference type="Proteomes" id="UP000499080"/>
    </source>
</evidence>
<keyword evidence="2" id="KW-1185">Reference proteome</keyword>
<dbReference type="AlphaFoldDB" id="A0A4Y2ESY2"/>
<evidence type="ECO:0000313" key="1">
    <source>
        <dbReference type="EMBL" id="GBM31034.1"/>
    </source>
</evidence>
<reference evidence="1 2" key="1">
    <citation type="journal article" date="2019" name="Sci. Rep.">
        <title>Orb-weaving spider Araneus ventricosus genome elucidates the spidroin gene catalogue.</title>
        <authorList>
            <person name="Kono N."/>
            <person name="Nakamura H."/>
            <person name="Ohtoshi R."/>
            <person name="Moran D.A.P."/>
            <person name="Shinohara A."/>
            <person name="Yoshida Y."/>
            <person name="Fujiwara M."/>
            <person name="Mori M."/>
            <person name="Tomita M."/>
            <person name="Arakawa K."/>
        </authorList>
    </citation>
    <scope>NUCLEOTIDE SEQUENCE [LARGE SCALE GENOMIC DNA]</scope>
</reference>